<dbReference type="OrthoDB" id="2972445at2"/>
<proteinExistence type="predicted"/>
<reference evidence="1 2" key="1">
    <citation type="submission" date="2018-11" db="EMBL/GenBank/DDBJ databases">
        <authorList>
            <person name="Li F."/>
        </authorList>
    </citation>
    <scope>NUCLEOTIDE SEQUENCE [LARGE SCALE GENOMIC DNA]</scope>
    <source>
        <strain evidence="1 2">KIS18-7</strain>
    </source>
</reference>
<organism evidence="1 2">
    <name type="scientific">Nocardioides marmorisolisilvae</name>
    <dbReference type="NCBI Taxonomy" id="1542737"/>
    <lineage>
        <taxon>Bacteria</taxon>
        <taxon>Bacillati</taxon>
        <taxon>Actinomycetota</taxon>
        <taxon>Actinomycetes</taxon>
        <taxon>Propionibacteriales</taxon>
        <taxon>Nocardioidaceae</taxon>
        <taxon>Nocardioides</taxon>
    </lineage>
</organism>
<dbReference type="SUPFAM" id="SSF53474">
    <property type="entry name" value="alpha/beta-Hydrolases"/>
    <property type="match status" value="1"/>
</dbReference>
<dbReference type="AlphaFoldDB" id="A0A3N0DTU8"/>
<keyword evidence="1" id="KW-0378">Hydrolase</keyword>
<protein>
    <submittedName>
        <fullName evidence="1">Alpha/beta hydrolase</fullName>
    </submittedName>
</protein>
<evidence type="ECO:0000313" key="2">
    <source>
        <dbReference type="Proteomes" id="UP000277094"/>
    </source>
</evidence>
<name>A0A3N0DTU8_9ACTN</name>
<dbReference type="EMBL" id="RJSG01000002">
    <property type="protein sequence ID" value="RNL78926.1"/>
    <property type="molecule type" value="Genomic_DNA"/>
</dbReference>
<keyword evidence="2" id="KW-1185">Reference proteome</keyword>
<evidence type="ECO:0000313" key="1">
    <source>
        <dbReference type="EMBL" id="RNL78926.1"/>
    </source>
</evidence>
<gene>
    <name evidence="1" type="ORF">EFL95_07700</name>
</gene>
<accession>A0A3N0DTU8</accession>
<comment type="caution">
    <text evidence="1">The sequence shown here is derived from an EMBL/GenBank/DDBJ whole genome shotgun (WGS) entry which is preliminary data.</text>
</comment>
<sequence>MVTYLLVPSPLLGPATWAPVATRLHAGGHGVVIASVDDVVPVAANLGTVVLVPHSNAGYRASYLAEQLGTVPTVYVDAALPPADASETTLAPAAFLEFLAGLADADGILPPWTQWWDDLGEVFPDEETRRAVEAEEPRLPLDYFRQRVPVAVGWARKPCAYVAFGQTYAEEIAFAQEQDWPVHILDGEHLHQLHDPDAVASAILEAASLLGV</sequence>
<dbReference type="RefSeq" id="WP_123233428.1">
    <property type="nucleotide sequence ID" value="NZ_RJSG01000002.1"/>
</dbReference>
<dbReference type="GO" id="GO:0016787">
    <property type="term" value="F:hydrolase activity"/>
    <property type="evidence" value="ECO:0007669"/>
    <property type="project" value="UniProtKB-KW"/>
</dbReference>
<dbReference type="Gene3D" id="3.40.50.1820">
    <property type="entry name" value="alpha/beta hydrolase"/>
    <property type="match status" value="1"/>
</dbReference>
<dbReference type="Proteomes" id="UP000277094">
    <property type="component" value="Unassembled WGS sequence"/>
</dbReference>
<dbReference type="InterPro" id="IPR029058">
    <property type="entry name" value="AB_hydrolase_fold"/>
</dbReference>